<feature type="region of interest" description="Disordered" evidence="1">
    <location>
        <begin position="311"/>
        <end position="368"/>
    </location>
</feature>
<dbReference type="OrthoDB" id="5544992at2759"/>
<sequence>MSFGSHSSHLPSDDPAGFHRSSDSSRPSFDQYNNPYYLHHHDHAGLQLVTDRLTSGADFHAWRRSVQMALNVRNKLGFVTGTVPKPSPDHPDAGSWSRCNDMVATWLLNSVSKKIGQSLLFISTAEGIWKSLLSRFKQDDAPRVFEIEQRISSIQQGSMDVSSYYTELITLWEEYKNYVELPLCTCGKCECGIAVLWERLQERSKVTKFLMGLNDSYEQTRRHILMLKPLPNMEDAFNIVAQDERQKTIKPAISTDPAIFYAQSQENVPPEFIAAYNAFRSKRPLCTHCGLLGHTVNKCYQIYGYPPGYRAPSNSGYRPPSGPRPNVPQAPSSGMRPLQQKNYQSPRPVQSQHQNQQYYPPNGSKDPLVAQIATDSSATDGSQPTSGAASYSQEGQHMLNQITSQLGSQQLSAPVPASVTSHGVMSSLSSAGPFSGLDDW</sequence>
<feature type="region of interest" description="Disordered" evidence="1">
    <location>
        <begin position="1"/>
        <end position="26"/>
    </location>
</feature>
<gene>
    <name evidence="5" type="primary">LOC108850113</name>
</gene>
<evidence type="ECO:0000313" key="4">
    <source>
        <dbReference type="Proteomes" id="UP000504610"/>
    </source>
</evidence>
<feature type="region of interest" description="Disordered" evidence="1">
    <location>
        <begin position="374"/>
        <end position="393"/>
    </location>
</feature>
<feature type="region of interest" description="Disordered" evidence="1">
    <location>
        <begin position="403"/>
        <end position="440"/>
    </location>
</feature>
<dbReference type="PANTHER" id="PTHR37610">
    <property type="entry name" value="CCHC-TYPE DOMAIN-CONTAINING PROTEIN"/>
    <property type="match status" value="1"/>
</dbReference>
<evidence type="ECO:0000256" key="1">
    <source>
        <dbReference type="SAM" id="MobiDB-lite"/>
    </source>
</evidence>
<reference evidence="5" key="1">
    <citation type="submission" date="2025-08" db="UniProtKB">
        <authorList>
            <consortium name="RefSeq"/>
        </authorList>
    </citation>
    <scope>IDENTIFICATION</scope>
    <source>
        <tissue evidence="5">Leaf</tissue>
    </source>
</reference>
<dbReference type="Pfam" id="PF03732">
    <property type="entry name" value="Retrotrans_gag"/>
    <property type="match status" value="1"/>
</dbReference>
<evidence type="ECO:0000259" key="3">
    <source>
        <dbReference type="Pfam" id="PF14244"/>
    </source>
</evidence>
<dbReference type="InterPro" id="IPR005162">
    <property type="entry name" value="Retrotrans_gag_dom"/>
</dbReference>
<dbReference type="Proteomes" id="UP000504610">
    <property type="component" value="Unplaced"/>
</dbReference>
<dbReference type="PANTHER" id="PTHR37610:SF97">
    <property type="entry name" value="RETROTRANSPOSON GAG DOMAIN-CONTAINING PROTEIN"/>
    <property type="match status" value="1"/>
</dbReference>
<dbReference type="AlphaFoldDB" id="A0A9W3CU79"/>
<dbReference type="GeneID" id="108850113"/>
<keyword evidence="4" id="KW-1185">Reference proteome</keyword>
<organism evidence="4 5">
    <name type="scientific">Raphanus sativus</name>
    <name type="common">Radish</name>
    <name type="synonym">Raphanus raphanistrum var. sativus</name>
    <dbReference type="NCBI Taxonomy" id="3726"/>
    <lineage>
        <taxon>Eukaryota</taxon>
        <taxon>Viridiplantae</taxon>
        <taxon>Streptophyta</taxon>
        <taxon>Embryophyta</taxon>
        <taxon>Tracheophyta</taxon>
        <taxon>Spermatophyta</taxon>
        <taxon>Magnoliopsida</taxon>
        <taxon>eudicotyledons</taxon>
        <taxon>Gunneridae</taxon>
        <taxon>Pentapetalae</taxon>
        <taxon>rosids</taxon>
        <taxon>malvids</taxon>
        <taxon>Brassicales</taxon>
        <taxon>Brassicaceae</taxon>
        <taxon>Brassiceae</taxon>
        <taxon>Raphanus</taxon>
    </lineage>
</organism>
<evidence type="ECO:0000313" key="5">
    <source>
        <dbReference type="RefSeq" id="XP_056855147.1"/>
    </source>
</evidence>
<feature type="domain" description="Retrotransposon Copia-like N-terminal" evidence="3">
    <location>
        <begin position="39"/>
        <end position="87"/>
    </location>
</feature>
<feature type="compositionally biased region" description="Polar residues" evidence="1">
    <location>
        <begin position="403"/>
        <end position="432"/>
    </location>
</feature>
<dbReference type="RefSeq" id="XP_056855147.1">
    <property type="nucleotide sequence ID" value="XM_056999167.1"/>
</dbReference>
<feature type="domain" description="Retrotransposon gag" evidence="2">
    <location>
        <begin position="101"/>
        <end position="214"/>
    </location>
</feature>
<protein>
    <submittedName>
        <fullName evidence="5">Uncharacterized protein LOC108850113</fullName>
    </submittedName>
</protein>
<dbReference type="KEGG" id="rsz:108850113"/>
<accession>A0A9W3CU79</accession>
<proteinExistence type="predicted"/>
<feature type="compositionally biased region" description="Polar residues" evidence="1">
    <location>
        <begin position="339"/>
        <end position="359"/>
    </location>
</feature>
<evidence type="ECO:0000259" key="2">
    <source>
        <dbReference type="Pfam" id="PF03732"/>
    </source>
</evidence>
<name>A0A9W3CU79_RAPSA</name>
<feature type="compositionally biased region" description="Polar residues" evidence="1">
    <location>
        <begin position="1"/>
        <end position="10"/>
    </location>
</feature>
<dbReference type="Pfam" id="PF14244">
    <property type="entry name" value="Retrotran_gag_3"/>
    <property type="match status" value="1"/>
</dbReference>
<dbReference type="InterPro" id="IPR029472">
    <property type="entry name" value="Copia-like_N"/>
</dbReference>